<evidence type="ECO:0000256" key="1">
    <source>
        <dbReference type="SAM" id="MobiDB-lite"/>
    </source>
</evidence>
<reference evidence="2 3" key="1">
    <citation type="journal article" date="2011" name="Stand. Genomic Sci.">
        <title>Complete genome sequence of Desulfobulbus propionicus type strain (1pr3).</title>
        <authorList>
            <person name="Pagani I."/>
            <person name="Lapidus A."/>
            <person name="Nolan M."/>
            <person name="Lucas S."/>
            <person name="Hammon N."/>
            <person name="Deshpande S."/>
            <person name="Cheng J.F."/>
            <person name="Chertkov O."/>
            <person name="Davenport K."/>
            <person name="Tapia R."/>
            <person name="Han C."/>
            <person name="Goodwin L."/>
            <person name="Pitluck S."/>
            <person name="Liolios K."/>
            <person name="Mavromatis K."/>
            <person name="Ivanova N."/>
            <person name="Mikhailova N."/>
            <person name="Pati A."/>
            <person name="Chen A."/>
            <person name="Palaniappan K."/>
            <person name="Land M."/>
            <person name="Hauser L."/>
            <person name="Chang Y.J."/>
            <person name="Jeffries C.D."/>
            <person name="Detter J.C."/>
            <person name="Brambilla E."/>
            <person name="Kannan K.P."/>
            <person name="Djao O.D."/>
            <person name="Rohde M."/>
            <person name="Pukall R."/>
            <person name="Spring S."/>
            <person name="Goker M."/>
            <person name="Sikorski J."/>
            <person name="Woyke T."/>
            <person name="Bristow J."/>
            <person name="Eisen J.A."/>
            <person name="Markowitz V."/>
            <person name="Hugenholtz P."/>
            <person name="Kyrpides N.C."/>
            <person name="Klenk H.P."/>
        </authorList>
    </citation>
    <scope>NUCLEOTIDE SEQUENCE [LARGE SCALE GENOMIC DNA]</scope>
    <source>
        <strain evidence="3">ATCC 33891 / DSM 2032 / 1pr3</strain>
    </source>
</reference>
<dbReference type="RefSeq" id="WP_015722953.1">
    <property type="nucleotide sequence ID" value="NC_014972.1"/>
</dbReference>
<dbReference type="AlphaFoldDB" id="A0A7U3YJD1"/>
<organism evidence="2 3">
    <name type="scientific">Desulfobulbus propionicus (strain ATCC 33891 / DSM 2032 / VKM B-1956 / 1pr3)</name>
    <dbReference type="NCBI Taxonomy" id="577650"/>
    <lineage>
        <taxon>Bacteria</taxon>
        <taxon>Pseudomonadati</taxon>
        <taxon>Thermodesulfobacteriota</taxon>
        <taxon>Desulfobulbia</taxon>
        <taxon>Desulfobulbales</taxon>
        <taxon>Desulfobulbaceae</taxon>
        <taxon>Desulfobulbus</taxon>
    </lineage>
</organism>
<feature type="region of interest" description="Disordered" evidence="1">
    <location>
        <begin position="42"/>
        <end position="66"/>
    </location>
</feature>
<dbReference type="KEGG" id="dpr:Despr_0217"/>
<dbReference type="EMBL" id="CP002364">
    <property type="protein sequence ID" value="ADW16405.1"/>
    <property type="molecule type" value="Genomic_DNA"/>
</dbReference>
<name>A0A7U3YJD1_DESPD</name>
<sequence length="100" mass="11382">MSAKGKNSPDAWVDPDDAPELTEEDFARGQWMIGERVVSKDEARHEIKKLSRGRPPGSGSKRSTTVRFDTDVLDAFKATGRGWQTRMNDALRDWLKEHRP</sequence>
<proteinExistence type="predicted"/>
<dbReference type="Pfam" id="PF14384">
    <property type="entry name" value="BrnA_antitoxin"/>
    <property type="match status" value="1"/>
</dbReference>
<evidence type="ECO:0000313" key="2">
    <source>
        <dbReference type="EMBL" id="ADW16405.1"/>
    </source>
</evidence>
<gene>
    <name evidence="2" type="ordered locus">Despr_0217</name>
</gene>
<protein>
    <recommendedName>
        <fullName evidence="4">BrnA antitoxin family protein</fullName>
    </recommendedName>
</protein>
<accession>A0A7U3YJD1</accession>
<feature type="region of interest" description="Disordered" evidence="1">
    <location>
        <begin position="1"/>
        <end position="21"/>
    </location>
</feature>
<evidence type="ECO:0008006" key="4">
    <source>
        <dbReference type="Google" id="ProtNLM"/>
    </source>
</evidence>
<dbReference type="InterPro" id="IPR025528">
    <property type="entry name" value="BrnA_antitoxin"/>
</dbReference>
<evidence type="ECO:0000313" key="3">
    <source>
        <dbReference type="Proteomes" id="UP000006365"/>
    </source>
</evidence>
<dbReference type="Proteomes" id="UP000006365">
    <property type="component" value="Chromosome"/>
</dbReference>
<keyword evidence="3" id="KW-1185">Reference proteome</keyword>